<protein>
    <submittedName>
        <fullName evidence="2">HET-domain-containing protein</fullName>
    </submittedName>
</protein>
<evidence type="ECO:0000259" key="1">
    <source>
        <dbReference type="Pfam" id="PF06985"/>
    </source>
</evidence>
<dbReference type="AlphaFoldDB" id="A0A6A6QHW3"/>
<accession>A0A6A6QHW3</accession>
<dbReference type="InterPro" id="IPR052895">
    <property type="entry name" value="HetReg/Transcr_Mod"/>
</dbReference>
<evidence type="ECO:0000313" key="2">
    <source>
        <dbReference type="EMBL" id="KAF2491689.1"/>
    </source>
</evidence>
<dbReference type="Pfam" id="PF26639">
    <property type="entry name" value="Het-6_barrel"/>
    <property type="match status" value="1"/>
</dbReference>
<organism evidence="2 3">
    <name type="scientific">Lophium mytilinum</name>
    <dbReference type="NCBI Taxonomy" id="390894"/>
    <lineage>
        <taxon>Eukaryota</taxon>
        <taxon>Fungi</taxon>
        <taxon>Dikarya</taxon>
        <taxon>Ascomycota</taxon>
        <taxon>Pezizomycotina</taxon>
        <taxon>Dothideomycetes</taxon>
        <taxon>Pleosporomycetidae</taxon>
        <taxon>Mytilinidiales</taxon>
        <taxon>Mytilinidiaceae</taxon>
        <taxon>Lophium</taxon>
    </lineage>
</organism>
<dbReference type="Pfam" id="PF06985">
    <property type="entry name" value="HET"/>
    <property type="match status" value="1"/>
</dbReference>
<gene>
    <name evidence="2" type="ORF">BU16DRAFT_621212</name>
</gene>
<dbReference type="PANTHER" id="PTHR24148:SF73">
    <property type="entry name" value="HET DOMAIN PROTEIN (AFU_ORTHOLOGUE AFUA_8G01020)"/>
    <property type="match status" value="1"/>
</dbReference>
<name>A0A6A6QHW3_9PEZI</name>
<evidence type="ECO:0000313" key="3">
    <source>
        <dbReference type="Proteomes" id="UP000799750"/>
    </source>
</evidence>
<keyword evidence="3" id="KW-1185">Reference proteome</keyword>
<dbReference type="PANTHER" id="PTHR24148">
    <property type="entry name" value="ANKYRIN REPEAT DOMAIN-CONTAINING PROTEIN 39 HOMOLOG-RELATED"/>
    <property type="match status" value="1"/>
</dbReference>
<proteinExistence type="predicted"/>
<dbReference type="InterPro" id="IPR010730">
    <property type="entry name" value="HET"/>
</dbReference>
<dbReference type="OrthoDB" id="3553147at2759"/>
<sequence length="673" mass="76654">MRNPRQPLRYKPLQPRRKEIRLFRLKPKNYRPDPCPWYLVNVTVFGELEHVSRDGHVPYTALSYAWGDGVRHRMGVGQEELYISTNLEDALQQLQDDEKDVLLWADQICINQKDETERSEQVKQMREIYAEADRTIAWLGLAADDSDMVFDFLNAMSTCADSEQALDVPELGNTSFRNIANSIELGNTSFRSIANSIDLDDTSFRNTTKSIISNVFPLIPDSVKRDTIREGFDQVCRRSYWSRLWVIQEFAVARRLDVMCGKSSIPSCKLLSVLQMDRLLDLYLHNCIYMHCEEKDAADVVRVVLDSCVKGNVEKIVYRRYVYHHLEHLDEKLLHNALISTLVTGSNYYPPECSDPRDRVFALLGLADDAAEFHEFPDYTMSCKDVYTKTARKLIDQGLIDLLSCCQSPNLSQTNVPTWVPDWHLAIHTSGILGPLLESRFCASAKISSRQKISHGGPNLLTMRGIYVDTVKEFGSIWNHNSGEGVRLDNALRYLIEIKRFVVQSSQTSPGSEDDRILRIAIAGSYSRAEDPAQWRKLNRAQDLRELNKYAINSGVFQRPDLLPLDPQNTTNLLLSRPIRPFISTSGFVGLSPYHVQAGDVICIFVGANFPYLLRKCGDNWILVGETYVDGIMYGELQKCGDNWILVGDPYVDGIMYGEHMASSFKVEDFTLQ</sequence>
<dbReference type="Proteomes" id="UP000799750">
    <property type="component" value="Unassembled WGS sequence"/>
</dbReference>
<dbReference type="EMBL" id="MU004195">
    <property type="protein sequence ID" value="KAF2491689.1"/>
    <property type="molecule type" value="Genomic_DNA"/>
</dbReference>
<reference evidence="2" key="1">
    <citation type="journal article" date="2020" name="Stud. Mycol.">
        <title>101 Dothideomycetes genomes: a test case for predicting lifestyles and emergence of pathogens.</title>
        <authorList>
            <person name="Haridas S."/>
            <person name="Albert R."/>
            <person name="Binder M."/>
            <person name="Bloem J."/>
            <person name="Labutti K."/>
            <person name="Salamov A."/>
            <person name="Andreopoulos B."/>
            <person name="Baker S."/>
            <person name="Barry K."/>
            <person name="Bills G."/>
            <person name="Bluhm B."/>
            <person name="Cannon C."/>
            <person name="Castanera R."/>
            <person name="Culley D."/>
            <person name="Daum C."/>
            <person name="Ezra D."/>
            <person name="Gonzalez J."/>
            <person name="Henrissat B."/>
            <person name="Kuo A."/>
            <person name="Liang C."/>
            <person name="Lipzen A."/>
            <person name="Lutzoni F."/>
            <person name="Magnuson J."/>
            <person name="Mondo S."/>
            <person name="Nolan M."/>
            <person name="Ohm R."/>
            <person name="Pangilinan J."/>
            <person name="Park H.-J."/>
            <person name="Ramirez L."/>
            <person name="Alfaro M."/>
            <person name="Sun H."/>
            <person name="Tritt A."/>
            <person name="Yoshinaga Y."/>
            <person name="Zwiers L.-H."/>
            <person name="Turgeon B."/>
            <person name="Goodwin S."/>
            <person name="Spatafora J."/>
            <person name="Crous P."/>
            <person name="Grigoriev I."/>
        </authorList>
    </citation>
    <scope>NUCLEOTIDE SEQUENCE</scope>
    <source>
        <strain evidence="2">CBS 269.34</strain>
    </source>
</reference>
<feature type="domain" description="Heterokaryon incompatibility" evidence="1">
    <location>
        <begin position="59"/>
        <end position="249"/>
    </location>
</feature>